<dbReference type="PANTHER" id="PTHR21427">
    <property type="entry name" value="UBIQUINONE BIOSYNTHESIS PROTEIN COQ9, MITOCHONDRIAL"/>
    <property type="match status" value="1"/>
</dbReference>
<dbReference type="InterPro" id="IPR013718">
    <property type="entry name" value="COQ9_C"/>
</dbReference>
<feature type="compositionally biased region" description="Low complexity" evidence="7">
    <location>
        <begin position="9"/>
        <end position="21"/>
    </location>
</feature>
<keyword evidence="5" id="KW-0446">Lipid-binding</keyword>
<dbReference type="InterPro" id="IPR012762">
    <property type="entry name" value="Ubiq_biosynth_COQ9"/>
</dbReference>
<dbReference type="STRING" id="414684.RC1_2068"/>
<proteinExistence type="inferred from homology"/>
<dbReference type="NCBIfam" id="TIGR02396">
    <property type="entry name" value="diverge_rpsU"/>
    <property type="match status" value="1"/>
</dbReference>
<dbReference type="PANTHER" id="PTHR21427:SF19">
    <property type="entry name" value="UBIQUINONE BIOSYNTHESIS PROTEIN COQ9, MITOCHONDRIAL"/>
    <property type="match status" value="1"/>
</dbReference>
<evidence type="ECO:0000256" key="7">
    <source>
        <dbReference type="SAM" id="MobiDB-lite"/>
    </source>
</evidence>
<dbReference type="KEGG" id="rce:RC1_2068"/>
<comment type="function">
    <text evidence="6">Membrane-associated protein that warps the membrane surface to access and bind aromatic isoprenes with high specificity, including ubiquinone (CoQ) isoprene intermediates and presents them directly to COQ7, therefore facilitating the COQ7-mediated hydroxylase step. Participates in the biosynthesis of coenzyme Q, also named ubiquinone, an essential lipid-soluble electron transporter for aerobic cellular respiration.</text>
</comment>
<keyword evidence="4" id="KW-0809">Transit peptide</keyword>
<dbReference type="RefSeq" id="WP_012567243.1">
    <property type="nucleotide sequence ID" value="NC_011420.2"/>
</dbReference>
<keyword evidence="10" id="KW-1185">Reference proteome</keyword>
<evidence type="ECO:0000256" key="6">
    <source>
        <dbReference type="ARBA" id="ARBA00058104"/>
    </source>
</evidence>
<name>B6IP38_RHOCS</name>
<dbReference type="AlphaFoldDB" id="B6IP38"/>
<dbReference type="eggNOG" id="COG5590">
    <property type="taxonomic scope" value="Bacteria"/>
</dbReference>
<feature type="domain" description="COQ9 C-terminal" evidence="8">
    <location>
        <begin position="162"/>
        <end position="230"/>
    </location>
</feature>
<evidence type="ECO:0000256" key="4">
    <source>
        <dbReference type="ARBA" id="ARBA00022946"/>
    </source>
</evidence>
<gene>
    <name evidence="9" type="ordered locus">RC1_2068</name>
</gene>
<accession>B6IP38</accession>
<evidence type="ECO:0000313" key="9">
    <source>
        <dbReference type="EMBL" id="ACI99458.1"/>
    </source>
</evidence>
<dbReference type="Pfam" id="PF08511">
    <property type="entry name" value="COQ9"/>
    <property type="match status" value="1"/>
</dbReference>
<evidence type="ECO:0000313" key="10">
    <source>
        <dbReference type="Proteomes" id="UP000001591"/>
    </source>
</evidence>
<comment type="pathway">
    <text evidence="1">Cofactor biosynthesis; ubiquinone biosynthesis.</text>
</comment>
<protein>
    <submittedName>
        <fullName evidence="9">RpsU-divergently transcribed protein</fullName>
    </submittedName>
</protein>
<dbReference type="Gene3D" id="1.10.357.10">
    <property type="entry name" value="Tetracycline Repressor, domain 2"/>
    <property type="match status" value="1"/>
</dbReference>
<feature type="region of interest" description="Disordered" evidence="7">
    <location>
        <begin position="1"/>
        <end position="21"/>
    </location>
</feature>
<evidence type="ECO:0000256" key="2">
    <source>
        <dbReference type="ARBA" id="ARBA00010766"/>
    </source>
</evidence>
<evidence type="ECO:0000259" key="8">
    <source>
        <dbReference type="Pfam" id="PF08511"/>
    </source>
</evidence>
<keyword evidence="3" id="KW-0831">Ubiquinone biosynthesis</keyword>
<dbReference type="EMBL" id="CP000613">
    <property type="protein sequence ID" value="ACI99458.1"/>
    <property type="molecule type" value="Genomic_DNA"/>
</dbReference>
<sequence>MTTTPNAIPEAQAAAESVPVSSAESLSADALEFAAAAEEIRAGDDDELTARRDAILLGMLPDVPFDGWTLGTMRRGAEAAGYEPEAAPASFPGGVIQAVEHFSTWADRQMMERLAEANLPALKIRDRITLAVRTRLEVLAPYKEAVRRSVAVLALPQNAGAGPRLLYRTVDAMWAAAGDRSTDHNFYTKRLLLAGVQTSTVLYWLEDRSEDDAATWAFLDRRIANVMTLGQGLSKAGNLGGLGKMLDAFPSPVRLMQHLRRQAR</sequence>
<organism evidence="9 10">
    <name type="scientific">Rhodospirillum centenum (strain ATCC 51521 / SW)</name>
    <dbReference type="NCBI Taxonomy" id="414684"/>
    <lineage>
        <taxon>Bacteria</taxon>
        <taxon>Pseudomonadati</taxon>
        <taxon>Pseudomonadota</taxon>
        <taxon>Alphaproteobacteria</taxon>
        <taxon>Rhodospirillales</taxon>
        <taxon>Rhodospirillaceae</taxon>
        <taxon>Rhodospirillum</taxon>
    </lineage>
</organism>
<evidence type="ECO:0000256" key="1">
    <source>
        <dbReference type="ARBA" id="ARBA00004749"/>
    </source>
</evidence>
<dbReference type="GO" id="GO:0008289">
    <property type="term" value="F:lipid binding"/>
    <property type="evidence" value="ECO:0007669"/>
    <property type="project" value="UniProtKB-KW"/>
</dbReference>
<dbReference type="GO" id="GO:0006744">
    <property type="term" value="P:ubiquinone biosynthetic process"/>
    <property type="evidence" value="ECO:0007669"/>
    <property type="project" value="UniProtKB-KW"/>
</dbReference>
<comment type="similarity">
    <text evidence="2">Belongs to the COQ9 family.</text>
</comment>
<reference evidence="9 10" key="1">
    <citation type="journal article" date="2010" name="BMC Genomics">
        <title>Metabolic flexibility revealed in the genome of the cyst-forming alpha-1 proteobacterium Rhodospirillum centenum.</title>
        <authorList>
            <person name="Lu Y.K."/>
            <person name="Marden J."/>
            <person name="Han M."/>
            <person name="Swingley W.D."/>
            <person name="Mastrian S.D."/>
            <person name="Chowdhury S.R."/>
            <person name="Hao J."/>
            <person name="Helmy T."/>
            <person name="Kim S."/>
            <person name="Kurdoglu A.A."/>
            <person name="Matthies H.J."/>
            <person name="Rollo D."/>
            <person name="Stothard P."/>
            <person name="Blankenship R.E."/>
            <person name="Bauer C.E."/>
            <person name="Touchman J.W."/>
        </authorList>
    </citation>
    <scope>NUCLEOTIDE SEQUENCE [LARGE SCALE GENOMIC DNA]</scope>
    <source>
        <strain evidence="10">ATCC 51521 / SW</strain>
    </source>
</reference>
<evidence type="ECO:0000256" key="5">
    <source>
        <dbReference type="ARBA" id="ARBA00023121"/>
    </source>
</evidence>
<dbReference type="HOGENOM" id="CLU_057411_3_0_5"/>
<dbReference type="Proteomes" id="UP000001591">
    <property type="component" value="Chromosome"/>
</dbReference>
<evidence type="ECO:0000256" key="3">
    <source>
        <dbReference type="ARBA" id="ARBA00022688"/>
    </source>
</evidence>